<dbReference type="PANTHER" id="PTHR42924:SF3">
    <property type="entry name" value="POLYMERASE_HISTIDINOL PHOSPHATASE N-TERMINAL DOMAIN-CONTAINING PROTEIN"/>
    <property type="match status" value="1"/>
</dbReference>
<evidence type="ECO:0000313" key="2">
    <source>
        <dbReference type="EMBL" id="CAB4617970.1"/>
    </source>
</evidence>
<dbReference type="Gene3D" id="3.20.20.140">
    <property type="entry name" value="Metal-dependent hydrolases"/>
    <property type="match status" value="1"/>
</dbReference>
<dbReference type="AlphaFoldDB" id="A0A6J6HXM0"/>
<feature type="domain" description="Polymerase/histidinol phosphatase N-terminal" evidence="1">
    <location>
        <begin position="2"/>
        <end position="66"/>
    </location>
</feature>
<organism evidence="2">
    <name type="scientific">freshwater metagenome</name>
    <dbReference type="NCBI Taxonomy" id="449393"/>
    <lineage>
        <taxon>unclassified sequences</taxon>
        <taxon>metagenomes</taxon>
        <taxon>ecological metagenomes</taxon>
    </lineage>
</organism>
<dbReference type="InterPro" id="IPR052018">
    <property type="entry name" value="PHP_domain"/>
</dbReference>
<gene>
    <name evidence="2" type="ORF">UFOPK1863_00842</name>
</gene>
<dbReference type="InterPro" id="IPR003141">
    <property type="entry name" value="Pol/His_phosphatase_N"/>
</dbReference>
<dbReference type="GO" id="GO:0035312">
    <property type="term" value="F:5'-3' DNA exonuclease activity"/>
    <property type="evidence" value="ECO:0007669"/>
    <property type="project" value="TreeGrafter"/>
</dbReference>
<dbReference type="CDD" id="cd07438">
    <property type="entry name" value="PHP_HisPPase_AMP"/>
    <property type="match status" value="1"/>
</dbReference>
<dbReference type="EMBL" id="CAEZUY010000085">
    <property type="protein sequence ID" value="CAB4617970.1"/>
    <property type="molecule type" value="Genomic_DNA"/>
</dbReference>
<dbReference type="Gene3D" id="1.10.150.650">
    <property type="match status" value="1"/>
</dbReference>
<name>A0A6J6HXM0_9ZZZZ</name>
<dbReference type="Pfam" id="PF02811">
    <property type="entry name" value="PHP"/>
    <property type="match status" value="1"/>
</dbReference>
<dbReference type="InterPro" id="IPR004013">
    <property type="entry name" value="PHP_dom"/>
</dbReference>
<reference evidence="2" key="1">
    <citation type="submission" date="2020-05" db="EMBL/GenBank/DDBJ databases">
        <authorList>
            <person name="Chiriac C."/>
            <person name="Salcher M."/>
            <person name="Ghai R."/>
            <person name="Kavagutti S V."/>
        </authorList>
    </citation>
    <scope>NUCLEOTIDE SEQUENCE</scope>
</reference>
<dbReference type="SUPFAM" id="SSF89550">
    <property type="entry name" value="PHP domain-like"/>
    <property type="match status" value="1"/>
</dbReference>
<dbReference type="SMART" id="SM00481">
    <property type="entry name" value="POLIIIAc"/>
    <property type="match status" value="1"/>
</dbReference>
<protein>
    <submittedName>
        <fullName evidence="2">Unannotated protein</fullName>
    </submittedName>
</protein>
<dbReference type="InterPro" id="IPR016195">
    <property type="entry name" value="Pol/histidinol_Pase-like"/>
</dbReference>
<evidence type="ECO:0000259" key="1">
    <source>
        <dbReference type="SMART" id="SM00481"/>
    </source>
</evidence>
<accession>A0A6J6HXM0</accession>
<proteinExistence type="predicted"/>
<sequence length="281" mass="30246">MIDLHTHTNVSDGTDTPRELVNKALAQGITVLGLTDHDTVGGWDEATSALRPGIDLVLGSEISAQTVDGISVHILGLLFDRHNAELAQILTDTRDNRIGRMERIISKLNSAGYDITMEDVQAQLSQGATLGRPHLADALVAKKIVKSREEAFNELLHNSSPHYVGHYSPTPEVAIEHIKKAGGVAIIAHPFASLRGRTISVESFAPLVAAGLDGIEIEHRDHSTSDRQLCREIVNTYGLIETGSSDYHGTGKLNLLGESTTTSENWEILAARATGGEVVRA</sequence>
<dbReference type="GO" id="GO:0004534">
    <property type="term" value="F:5'-3' RNA exonuclease activity"/>
    <property type="evidence" value="ECO:0007669"/>
    <property type="project" value="TreeGrafter"/>
</dbReference>
<dbReference type="PANTHER" id="PTHR42924">
    <property type="entry name" value="EXONUCLEASE"/>
    <property type="match status" value="1"/>
</dbReference>